<dbReference type="EMBL" id="NWSH01000333">
    <property type="protein sequence ID" value="PCG77317.1"/>
    <property type="molecule type" value="Genomic_DNA"/>
</dbReference>
<comment type="caution">
    <text evidence="1">The sequence shown here is derived from an EMBL/GenBank/DDBJ whole genome shotgun (WGS) entry which is preliminary data.</text>
</comment>
<gene>
    <name evidence="1" type="ORF">B5V51_7545</name>
</gene>
<organism evidence="1">
    <name type="scientific">Heliothis virescens</name>
    <name type="common">Tobacco budworm moth</name>
    <dbReference type="NCBI Taxonomy" id="7102"/>
    <lineage>
        <taxon>Eukaryota</taxon>
        <taxon>Metazoa</taxon>
        <taxon>Ecdysozoa</taxon>
        <taxon>Arthropoda</taxon>
        <taxon>Hexapoda</taxon>
        <taxon>Insecta</taxon>
        <taxon>Pterygota</taxon>
        <taxon>Neoptera</taxon>
        <taxon>Endopterygota</taxon>
        <taxon>Lepidoptera</taxon>
        <taxon>Glossata</taxon>
        <taxon>Ditrysia</taxon>
        <taxon>Noctuoidea</taxon>
        <taxon>Noctuidae</taxon>
        <taxon>Heliothinae</taxon>
        <taxon>Heliothis</taxon>
    </lineage>
</organism>
<reference evidence="1" key="1">
    <citation type="submission" date="2017-09" db="EMBL/GenBank/DDBJ databases">
        <title>Contemporary evolution of a Lepidopteran species, Heliothis virescens, in response to modern agricultural practices.</title>
        <authorList>
            <person name="Fritz M.L."/>
            <person name="Deyonke A.M."/>
            <person name="Papanicolaou A."/>
            <person name="Micinski S."/>
            <person name="Westbrook J."/>
            <person name="Gould F."/>
        </authorList>
    </citation>
    <scope>NUCLEOTIDE SEQUENCE [LARGE SCALE GENOMIC DNA]</scope>
    <source>
        <strain evidence="1">HvINT-</strain>
        <tissue evidence="1">Whole body</tissue>
    </source>
</reference>
<proteinExistence type="predicted"/>
<accession>A0A2A4JZ88</accession>
<protein>
    <submittedName>
        <fullName evidence="1">Uncharacterized protein</fullName>
    </submittedName>
</protein>
<name>A0A2A4JZ88_HELVI</name>
<sequence>MKTHIDLEVAAISQLKDYDSACVLGLPERATFPAAAAIRCAGARDGIPPPGPCPSHTLLVFPETEHLKAFESSRRVPTSNYKSNATPEWGVRESFRVQLYLA</sequence>
<evidence type="ECO:0000313" key="1">
    <source>
        <dbReference type="EMBL" id="PCG77317.1"/>
    </source>
</evidence>
<dbReference type="AlphaFoldDB" id="A0A2A4JZ88"/>